<evidence type="ECO:0000313" key="1">
    <source>
        <dbReference type="EMBL" id="KAH9376713.1"/>
    </source>
</evidence>
<protein>
    <submittedName>
        <fullName evidence="1">Uncharacterized protein</fullName>
    </submittedName>
</protein>
<dbReference type="GO" id="GO:0006508">
    <property type="term" value="P:proteolysis"/>
    <property type="evidence" value="ECO:0007669"/>
    <property type="project" value="InterPro"/>
</dbReference>
<dbReference type="Proteomes" id="UP000821853">
    <property type="component" value="Unassembled WGS sequence"/>
</dbReference>
<reference evidence="1 2" key="1">
    <citation type="journal article" date="2020" name="Cell">
        <title>Large-Scale Comparative Analyses of Tick Genomes Elucidate Their Genetic Diversity and Vector Capacities.</title>
        <authorList>
            <consortium name="Tick Genome and Microbiome Consortium (TIGMIC)"/>
            <person name="Jia N."/>
            <person name="Wang J."/>
            <person name="Shi W."/>
            <person name="Du L."/>
            <person name="Sun Y."/>
            <person name="Zhan W."/>
            <person name="Jiang J.F."/>
            <person name="Wang Q."/>
            <person name="Zhang B."/>
            <person name="Ji P."/>
            <person name="Bell-Sakyi L."/>
            <person name="Cui X.M."/>
            <person name="Yuan T.T."/>
            <person name="Jiang B.G."/>
            <person name="Yang W.F."/>
            <person name="Lam T.T."/>
            <person name="Chang Q.C."/>
            <person name="Ding S.J."/>
            <person name="Wang X.J."/>
            <person name="Zhu J.G."/>
            <person name="Ruan X.D."/>
            <person name="Zhao L."/>
            <person name="Wei J.T."/>
            <person name="Ye R.Z."/>
            <person name="Que T.C."/>
            <person name="Du C.H."/>
            <person name="Zhou Y.H."/>
            <person name="Cheng J.X."/>
            <person name="Dai P.F."/>
            <person name="Guo W.B."/>
            <person name="Han X.H."/>
            <person name="Huang E.J."/>
            <person name="Li L.F."/>
            <person name="Wei W."/>
            <person name="Gao Y.C."/>
            <person name="Liu J.Z."/>
            <person name="Shao H.Z."/>
            <person name="Wang X."/>
            <person name="Wang C.C."/>
            <person name="Yang T.C."/>
            <person name="Huo Q.B."/>
            <person name="Li W."/>
            <person name="Chen H.Y."/>
            <person name="Chen S.E."/>
            <person name="Zhou L.G."/>
            <person name="Ni X.B."/>
            <person name="Tian J.H."/>
            <person name="Sheng Y."/>
            <person name="Liu T."/>
            <person name="Pan Y.S."/>
            <person name="Xia L.Y."/>
            <person name="Li J."/>
            <person name="Zhao F."/>
            <person name="Cao W.C."/>
        </authorList>
    </citation>
    <scope>NUCLEOTIDE SEQUENCE [LARGE SCALE GENOMIC DNA]</scope>
    <source>
        <strain evidence="1">HaeL-2018</strain>
    </source>
</reference>
<dbReference type="InterPro" id="IPR024079">
    <property type="entry name" value="MetalloPept_cat_dom_sf"/>
</dbReference>
<keyword evidence="2" id="KW-1185">Reference proteome</keyword>
<gene>
    <name evidence="1" type="ORF">HPB48_013310</name>
</gene>
<sequence>MFENLRSCLQHSYAKTSASAAGHETSSFVDWEKTSASDMLDLMAAKLAFQAFNEWMQKEGLNFYFARAQQFNQRQLFFIYYGLNFCENVNPAIPRGDDDAPSPAWEPRQRSASAHERIRRCLSVRRGFLHESREEVQPVKTNVAQGFGFRDYNSFSRCKNTDVTYVILYICGHDTPCAHLHYTRLL</sequence>
<dbReference type="InterPro" id="IPR000718">
    <property type="entry name" value="Peptidase_M13"/>
</dbReference>
<organism evidence="1 2">
    <name type="scientific">Haemaphysalis longicornis</name>
    <name type="common">Bush tick</name>
    <dbReference type="NCBI Taxonomy" id="44386"/>
    <lineage>
        <taxon>Eukaryota</taxon>
        <taxon>Metazoa</taxon>
        <taxon>Ecdysozoa</taxon>
        <taxon>Arthropoda</taxon>
        <taxon>Chelicerata</taxon>
        <taxon>Arachnida</taxon>
        <taxon>Acari</taxon>
        <taxon>Parasitiformes</taxon>
        <taxon>Ixodida</taxon>
        <taxon>Ixodoidea</taxon>
        <taxon>Ixodidae</taxon>
        <taxon>Haemaphysalinae</taxon>
        <taxon>Haemaphysalis</taxon>
    </lineage>
</organism>
<comment type="caution">
    <text evidence="1">The sequence shown here is derived from an EMBL/GenBank/DDBJ whole genome shotgun (WGS) entry which is preliminary data.</text>
</comment>
<dbReference type="GO" id="GO:0004222">
    <property type="term" value="F:metalloendopeptidase activity"/>
    <property type="evidence" value="ECO:0007669"/>
    <property type="project" value="InterPro"/>
</dbReference>
<name>A0A9J6GPV5_HAELO</name>
<dbReference type="EMBL" id="JABSTR010000008">
    <property type="protein sequence ID" value="KAH9376713.1"/>
    <property type="molecule type" value="Genomic_DNA"/>
</dbReference>
<proteinExistence type="predicted"/>
<dbReference type="VEuPathDB" id="VectorBase:HLOH_051185"/>
<accession>A0A9J6GPV5</accession>
<evidence type="ECO:0000313" key="2">
    <source>
        <dbReference type="Proteomes" id="UP000821853"/>
    </source>
</evidence>
<dbReference type="PROSITE" id="PS51885">
    <property type="entry name" value="NEPRILYSIN"/>
    <property type="match status" value="1"/>
</dbReference>
<dbReference type="SUPFAM" id="SSF55486">
    <property type="entry name" value="Metalloproteases ('zincins'), catalytic domain"/>
    <property type="match status" value="1"/>
</dbReference>
<dbReference type="Gene3D" id="3.40.390.10">
    <property type="entry name" value="Collagenase (Catalytic Domain)"/>
    <property type="match status" value="1"/>
</dbReference>
<dbReference type="AlphaFoldDB" id="A0A9J6GPV5"/>